<evidence type="ECO:0000313" key="2">
    <source>
        <dbReference type="Proteomes" id="UP000724686"/>
    </source>
</evidence>
<dbReference type="RefSeq" id="WP_205280402.1">
    <property type="nucleotide sequence ID" value="NZ_JAFFPU010000052.1"/>
</dbReference>
<dbReference type="EMBL" id="JAFFPU010000052">
    <property type="protein sequence ID" value="MBM9578361.1"/>
    <property type="molecule type" value="Genomic_DNA"/>
</dbReference>
<organism evidence="1 2">
    <name type="scientific">Leptospira ainlahdjerensis</name>
    <dbReference type="NCBI Taxonomy" id="2810033"/>
    <lineage>
        <taxon>Bacteria</taxon>
        <taxon>Pseudomonadati</taxon>
        <taxon>Spirochaetota</taxon>
        <taxon>Spirochaetia</taxon>
        <taxon>Leptospirales</taxon>
        <taxon>Leptospiraceae</taxon>
        <taxon>Leptospira</taxon>
    </lineage>
</organism>
<gene>
    <name evidence="1" type="ORF">JWG45_14510</name>
</gene>
<reference evidence="1 2" key="1">
    <citation type="submission" date="2021-02" db="EMBL/GenBank/DDBJ databases">
        <title>Leptospira ainlahdjerensis sp. nov., Leptospira ainazelensis sp. nov., Leptospira abararensis sp. nov. and Leptospira chreensis sp. nov., four new species isolated from water sources in Algeria.</title>
        <authorList>
            <person name="Amara Korba A."/>
            <person name="Kainiu M."/>
            <person name="Vincent A.T."/>
            <person name="Mariet J.-F."/>
            <person name="Veyrier F.J."/>
            <person name="Goarant C."/>
            <person name="Picardeau M."/>
        </authorList>
    </citation>
    <scope>NUCLEOTIDE SEQUENCE [LARGE SCALE GENOMIC DNA]</scope>
    <source>
        <strain evidence="1 2">201903070</strain>
    </source>
</reference>
<name>A0ABS2UDB2_9LEPT</name>
<protein>
    <submittedName>
        <fullName evidence="1">Uncharacterized protein</fullName>
    </submittedName>
</protein>
<keyword evidence="2" id="KW-1185">Reference proteome</keyword>
<dbReference type="Proteomes" id="UP000724686">
    <property type="component" value="Unassembled WGS sequence"/>
</dbReference>
<evidence type="ECO:0000313" key="1">
    <source>
        <dbReference type="EMBL" id="MBM9578361.1"/>
    </source>
</evidence>
<sequence>MQEEKDKIQLIVFKVEKLIKDSLDEGIELGFNVEYLANQIAVKSIKFIYSEIEIL</sequence>
<comment type="caution">
    <text evidence="1">The sequence shown here is derived from an EMBL/GenBank/DDBJ whole genome shotgun (WGS) entry which is preliminary data.</text>
</comment>
<proteinExistence type="predicted"/>
<accession>A0ABS2UDB2</accession>